<dbReference type="AlphaFoldDB" id="A0A420TZA1"/>
<dbReference type="EMBL" id="MRDB01000006">
    <property type="protein sequence ID" value="RKL46850.1"/>
    <property type="molecule type" value="Genomic_DNA"/>
</dbReference>
<proteinExistence type="predicted"/>
<name>A0A420TZA1_GIBIN</name>
<gene>
    <name evidence="1" type="ORF">BFJ72_g2590</name>
</gene>
<evidence type="ECO:0000313" key="1">
    <source>
        <dbReference type="EMBL" id="RKL46850.1"/>
    </source>
</evidence>
<reference evidence="1 2" key="1">
    <citation type="journal article" date="2018" name="Sci. Rep.">
        <title>Characterisation of pathogen-specific regions and novel effector candidates in Fusarium oxysporum f. sp. cepae.</title>
        <authorList>
            <person name="Armitage A.D."/>
            <person name="Taylor A."/>
            <person name="Sobczyk M.K."/>
            <person name="Baxter L."/>
            <person name="Greenfield B.P."/>
            <person name="Bates H.J."/>
            <person name="Wilson F."/>
            <person name="Jackson A.C."/>
            <person name="Ott S."/>
            <person name="Harrison R.J."/>
            <person name="Clarkson J.P."/>
        </authorList>
    </citation>
    <scope>NUCLEOTIDE SEQUENCE [LARGE SCALE GENOMIC DNA]</scope>
    <source>
        <strain evidence="1 2">Fp_A8</strain>
    </source>
</reference>
<accession>A0A420TZA1</accession>
<dbReference type="Proteomes" id="UP000283569">
    <property type="component" value="Unassembled WGS sequence"/>
</dbReference>
<evidence type="ECO:0000313" key="2">
    <source>
        <dbReference type="Proteomes" id="UP000283569"/>
    </source>
</evidence>
<protein>
    <submittedName>
        <fullName evidence="1">Uncharacterized protein</fullName>
    </submittedName>
</protein>
<sequence>MPSYRMPGLMRVIRQPLIAKSPDGDLLLVTSELEKTVYCHLEDDPALLAILTFSQALDMLKCNGKMETVNSPSKWHPFSKGAWYKDGILPRNILVVFEIDPTVPADCALGLIFLVEWALGASSEPESNVRILTLSTDDCKFLSALVKLRAPETSVAYSDLTDSGINGLGQAVVHCSVSDKDTADKVSTAFLEDSSIPQIVVSFRGPHLATQLDQRLKSRNFSHRFIESEQDGRELTDIIERQEGDSFVWLTINPALFINPVQFCGYQKIRIVLGSPHEPSPCWDNKTHQLVSYSRQLAKEELISQLAWALQMSASQVHIYTELACIESWIESIEHSNVRRRHIENTQLEGLITAVADLSSWKFDVHCVLCCFVRYPIRIDIMMEQLRIQHVLRRGEMALGGVENDVYRAILPLVKYDHRLALFVALESDDIVRRLKVQLASIIALDMNKLIRLETPEPIGPDSTVATEILNSCKGHCHEFAHEGTVWLVHGLWSAYLTAVEDGTDDGIIWDMVIVDKSLSQSVTKLIKKMSKAMTTLGLRPVARQTVQHDNRAIDEGRKNKLQAHLLAAYIYQIAIGHQPLPDGRSDRSNSMRYRLFNLDIADTKPFSDEVTSLLNIEQLMASSGEEIVSGISTNLQRVSGDTNVLVDWTLIPLSVVAVWLVDHRPGHNIPGALMTLYRTPKVNSDELRQ</sequence>
<organism evidence="1 2">
    <name type="scientific">Gibberella intermedia</name>
    <name type="common">Bulb rot disease fungus</name>
    <name type="synonym">Fusarium proliferatum</name>
    <dbReference type="NCBI Taxonomy" id="948311"/>
    <lineage>
        <taxon>Eukaryota</taxon>
        <taxon>Fungi</taxon>
        <taxon>Dikarya</taxon>
        <taxon>Ascomycota</taxon>
        <taxon>Pezizomycotina</taxon>
        <taxon>Sordariomycetes</taxon>
        <taxon>Hypocreomycetidae</taxon>
        <taxon>Hypocreales</taxon>
        <taxon>Nectriaceae</taxon>
        <taxon>Fusarium</taxon>
        <taxon>Fusarium fujikuroi species complex</taxon>
    </lineage>
</organism>
<comment type="caution">
    <text evidence="1">The sequence shown here is derived from an EMBL/GenBank/DDBJ whole genome shotgun (WGS) entry which is preliminary data.</text>
</comment>